<dbReference type="GO" id="GO:0003677">
    <property type="term" value="F:DNA binding"/>
    <property type="evidence" value="ECO:0007669"/>
    <property type="project" value="UniProtKB-KW"/>
</dbReference>
<keyword evidence="7" id="KW-1185">Reference proteome</keyword>
<dbReference type="InterPro" id="IPR005119">
    <property type="entry name" value="LysR_subst-bd"/>
</dbReference>
<dbReference type="Gene3D" id="3.40.190.10">
    <property type="entry name" value="Periplasmic binding protein-like II"/>
    <property type="match status" value="2"/>
</dbReference>
<dbReference type="CDD" id="cd05466">
    <property type="entry name" value="PBP2_LTTR_substrate"/>
    <property type="match status" value="1"/>
</dbReference>
<feature type="domain" description="HTH lysR-type" evidence="5">
    <location>
        <begin position="1"/>
        <end position="57"/>
    </location>
</feature>
<proteinExistence type="inferred from homology"/>
<evidence type="ECO:0000256" key="2">
    <source>
        <dbReference type="ARBA" id="ARBA00023015"/>
    </source>
</evidence>
<evidence type="ECO:0000313" key="7">
    <source>
        <dbReference type="Proteomes" id="UP000182975"/>
    </source>
</evidence>
<dbReference type="AlphaFoldDB" id="A0A172RZ69"/>
<dbReference type="Pfam" id="PF03466">
    <property type="entry name" value="LysR_substrate"/>
    <property type="match status" value="1"/>
</dbReference>
<dbReference type="FunFam" id="1.10.10.10:FF:000001">
    <property type="entry name" value="LysR family transcriptional regulator"/>
    <property type="match status" value="1"/>
</dbReference>
<evidence type="ECO:0000259" key="5">
    <source>
        <dbReference type="PROSITE" id="PS50931"/>
    </source>
</evidence>
<dbReference type="PROSITE" id="PS50931">
    <property type="entry name" value="HTH_LYSR"/>
    <property type="match status" value="1"/>
</dbReference>
<evidence type="ECO:0000256" key="4">
    <source>
        <dbReference type="ARBA" id="ARBA00023163"/>
    </source>
</evidence>
<dbReference type="Proteomes" id="UP000182975">
    <property type="component" value="Unassembled WGS sequence"/>
</dbReference>
<evidence type="ECO:0000313" key="6">
    <source>
        <dbReference type="EMBL" id="SEO51063.1"/>
    </source>
</evidence>
<gene>
    <name evidence="6" type="ORF">SAMN02910314_00396</name>
</gene>
<keyword evidence="4" id="KW-0804">Transcription</keyword>
<dbReference type="Gene3D" id="1.10.10.10">
    <property type="entry name" value="Winged helix-like DNA-binding domain superfamily/Winged helix DNA-binding domain"/>
    <property type="match status" value="1"/>
</dbReference>
<reference evidence="7" key="1">
    <citation type="submission" date="2016-10" db="EMBL/GenBank/DDBJ databases">
        <authorList>
            <person name="Varghese N."/>
        </authorList>
    </citation>
    <scope>NUCLEOTIDE SEQUENCE [LARGE SCALE GENOMIC DNA]</scope>
    <source>
        <strain evidence="7">DSM 21843</strain>
    </source>
</reference>
<organism evidence="6 7">
    <name type="scientific">Denitrobacterium detoxificans</name>
    <dbReference type="NCBI Taxonomy" id="79604"/>
    <lineage>
        <taxon>Bacteria</taxon>
        <taxon>Bacillati</taxon>
        <taxon>Actinomycetota</taxon>
        <taxon>Coriobacteriia</taxon>
        <taxon>Eggerthellales</taxon>
        <taxon>Eggerthellaceae</taxon>
        <taxon>Denitrobacterium</taxon>
    </lineage>
</organism>
<dbReference type="PANTHER" id="PTHR30346">
    <property type="entry name" value="TRANSCRIPTIONAL DUAL REGULATOR HCAR-RELATED"/>
    <property type="match status" value="1"/>
</dbReference>
<dbReference type="PANTHER" id="PTHR30346:SF28">
    <property type="entry name" value="HTH-TYPE TRANSCRIPTIONAL REGULATOR CYNR"/>
    <property type="match status" value="1"/>
</dbReference>
<keyword evidence="2" id="KW-0805">Transcription regulation</keyword>
<dbReference type="SUPFAM" id="SSF53850">
    <property type="entry name" value="Periplasmic binding protein-like II"/>
    <property type="match status" value="1"/>
</dbReference>
<dbReference type="PRINTS" id="PR00039">
    <property type="entry name" value="HTHLYSR"/>
</dbReference>
<name>A0A172RZ69_9ACTN</name>
<dbReference type="Pfam" id="PF00126">
    <property type="entry name" value="HTH_1"/>
    <property type="match status" value="1"/>
</dbReference>
<dbReference type="STRING" id="79604.AAY81_07880"/>
<protein>
    <submittedName>
        <fullName evidence="6">DNA-binding transcriptional regulator, LysR family</fullName>
    </submittedName>
</protein>
<dbReference type="OrthoDB" id="3176554at2"/>
<dbReference type="InterPro" id="IPR036390">
    <property type="entry name" value="WH_DNA-bd_sf"/>
</dbReference>
<dbReference type="RefSeq" id="WP_066663603.1">
    <property type="nucleotide sequence ID" value="NZ_CP011402.1"/>
</dbReference>
<dbReference type="EMBL" id="FOEC01000002">
    <property type="protein sequence ID" value="SEO51063.1"/>
    <property type="molecule type" value="Genomic_DNA"/>
</dbReference>
<dbReference type="SUPFAM" id="SSF46785">
    <property type="entry name" value="Winged helix' DNA-binding domain"/>
    <property type="match status" value="1"/>
</dbReference>
<dbReference type="KEGG" id="ddt:AAY81_07880"/>
<accession>A0A172RZ69</accession>
<evidence type="ECO:0000256" key="1">
    <source>
        <dbReference type="ARBA" id="ARBA00009437"/>
    </source>
</evidence>
<dbReference type="GO" id="GO:0003700">
    <property type="term" value="F:DNA-binding transcription factor activity"/>
    <property type="evidence" value="ECO:0007669"/>
    <property type="project" value="InterPro"/>
</dbReference>
<evidence type="ECO:0000256" key="3">
    <source>
        <dbReference type="ARBA" id="ARBA00023125"/>
    </source>
</evidence>
<keyword evidence="3 6" id="KW-0238">DNA-binding</keyword>
<dbReference type="GO" id="GO:0032993">
    <property type="term" value="C:protein-DNA complex"/>
    <property type="evidence" value="ECO:0007669"/>
    <property type="project" value="TreeGrafter"/>
</dbReference>
<sequence length="297" mass="33110">MDIFRMRCFVSVAQTQSLSKASHEQFITQPAMSAQMKALESEMGTQLLRRGRTISLTPAGQVAFERFSRIIDEYDAARRAIALEGDHMGGLLRIGFHGPVSWAGVPDMVRAYRGQNPNVEVDIEIDTWNNLMKRLDDGKLDVAFMELSEIEGQSAILADPLFEECVCVVMPPSHPLAGRDTVSVMDIVDEPMMLFSPETSPRFFRKLYAAFERIGIHTDKVVRGNHHEATISLVHAGCGITCMPQTFCREYTGIASVPFSDLATHMRYGVAWNKARVSSVGSSFVDFARGWVWPQCA</sequence>
<dbReference type="InterPro" id="IPR036388">
    <property type="entry name" value="WH-like_DNA-bd_sf"/>
</dbReference>
<comment type="similarity">
    <text evidence="1">Belongs to the LysR transcriptional regulatory family.</text>
</comment>
<dbReference type="InterPro" id="IPR000847">
    <property type="entry name" value="LysR_HTH_N"/>
</dbReference>